<accession>A0ABR2INU0</accession>
<evidence type="ECO:0000256" key="3">
    <source>
        <dbReference type="ARBA" id="ARBA00022843"/>
    </source>
</evidence>
<comment type="caution">
    <text evidence="6">The sequence shown here is derived from an EMBL/GenBank/DDBJ whole genome shotgun (WGS) entry which is preliminary data.</text>
</comment>
<evidence type="ECO:0000256" key="4">
    <source>
        <dbReference type="ARBA" id="ARBA00023242"/>
    </source>
</evidence>
<evidence type="ECO:0000256" key="1">
    <source>
        <dbReference type="ARBA" id="ARBA00004123"/>
    </source>
</evidence>
<dbReference type="InterPro" id="IPR029448">
    <property type="entry name" value="FANCD2"/>
</dbReference>
<dbReference type="PANTHER" id="PTHR32086:SF0">
    <property type="entry name" value="FANCONI ANEMIA GROUP D2 PROTEIN"/>
    <property type="match status" value="1"/>
</dbReference>
<comment type="similarity">
    <text evidence="5">Belongs to the Fanconi anemia protein FANCD2 family.</text>
</comment>
<keyword evidence="4" id="KW-0539">Nucleus</keyword>
<reference evidence="6 7" key="1">
    <citation type="submission" date="2024-04" db="EMBL/GenBank/DDBJ databases">
        <title>Tritrichomonas musculus Genome.</title>
        <authorList>
            <person name="Alves-Ferreira E."/>
            <person name="Grigg M."/>
            <person name="Lorenzi H."/>
            <person name="Galac M."/>
        </authorList>
    </citation>
    <scope>NUCLEOTIDE SEQUENCE [LARGE SCALE GENOMIC DNA]</scope>
    <source>
        <strain evidence="6 7">EAF2021</strain>
    </source>
</reference>
<dbReference type="InterPro" id="IPR016024">
    <property type="entry name" value="ARM-type_fold"/>
</dbReference>
<organism evidence="6 7">
    <name type="scientific">Tritrichomonas musculus</name>
    <dbReference type="NCBI Taxonomy" id="1915356"/>
    <lineage>
        <taxon>Eukaryota</taxon>
        <taxon>Metamonada</taxon>
        <taxon>Parabasalia</taxon>
        <taxon>Tritrichomonadida</taxon>
        <taxon>Tritrichomonadidae</taxon>
        <taxon>Tritrichomonas</taxon>
    </lineage>
</organism>
<dbReference type="Pfam" id="PF14631">
    <property type="entry name" value="FancD2"/>
    <property type="match status" value="2"/>
</dbReference>
<sequence>MTKRVYSHLTNQYMLKSQDEKEVSSSITTESLDWLNPLGVRFKDRNTFIPIYDKNIHKIENDIINSLEARSKEDFTQLCYDISAYFDDISIVLQLVTQNHKSMPSLLKLLLNIPQLQETIMKAIGQFFSYTILEDNVQKLRTAALGIVRDLSFLNTGNHEKDLIDILFDSISNCHQSIKEILLQHLFLLIQGSEDVVNRLLKLMLENVTLTCDILTAIEGFELSADNKEKVRQHVLSNILPAASTKDLPTVIKFLVNTTDDSNAAVTVDEFRKNLIVVSPQYVEDTLTLSDTDFFVILEIKKALQFNSYFCKSFILALEFCNVEFGTLDVWALFCLYSIFPMKQKAQQMISKMSGKTLTTQSIIDAVTGHKKAIECISLSMIDLMNWMIGSNIDKVSKNGIVLASVLFGEIDDIGSLQDIVGTLLIQIEIGDDSNKEKVISILELLSIEHPNKLKSFSQLIQGFLWANESSKPHLYSVMASITARLTFVTVQDIDSQQGTQISIGFTKMMSSIHPNIKELGVIGAAVFINRIDEISNNDMSYLIQKYASIMSCIDDDPRSVLTFYKHIYQYKNRSEGFNNFLVKKLQSQFYDILNDDSDKKKAKFGLDESSTKSINLPLCLSGDAKQESISGKKIFERWKMEVLVFSSFGISLLLDAHRSIGHDLKKDCNDIFSVSFIMASDDRSSQENAMLLLYAQSYIMHLLNFFIDGETADEYCVLRMEQLIEIEKNLIDVLRDIDTFEHPFYGTIFPKHHAFLKKLKEEEDVSELFIEKYRSSFPSPTSQYFSLIYALSVPLSDEHLKIVLRLVIDYTYCLAGKSGNIYEVEFYESLNFVSHISNTILPSLLKDNRKASGLICERIFKLLRIEFSLPQYKDKAQFTSLIKSCCEKEDRSDCFKKFAKILAKYDAALSMSSKLELILLLKSILHTGSNQKIDLCGHDAKILYKLAKQLLASPELPKNGVQSVLPIFFDHSKKVLNDIQLFVTEIFPLNILSGNKCENWPSLTPDTFSIFFNQCFTALNAKLTEVKKKILSNNFTISEDFISAVMNRLNKLASLTQGLLLQTCGEKIPTSVLRVSLKQGTTWIDALTSLIPFLCDSREYNPESIDDFLDVCANNARKLQTVVDHVRRNEKTLQSMLPSISKSLASWSYSLKSCLSAVQEDTKLEPAKERTLTGEIIETQQMSQV</sequence>
<gene>
    <name evidence="6" type="ORF">M9Y10_009604</name>
</gene>
<dbReference type="SUPFAM" id="SSF48371">
    <property type="entry name" value="ARM repeat"/>
    <property type="match status" value="1"/>
</dbReference>
<proteinExistence type="inferred from homology"/>
<dbReference type="Proteomes" id="UP001470230">
    <property type="component" value="Unassembled WGS sequence"/>
</dbReference>
<dbReference type="EMBL" id="JAPFFF010000015">
    <property type="protein sequence ID" value="KAK8866638.1"/>
    <property type="molecule type" value="Genomic_DNA"/>
</dbReference>
<name>A0ABR2INU0_9EUKA</name>
<keyword evidence="7" id="KW-1185">Reference proteome</keyword>
<dbReference type="PANTHER" id="PTHR32086">
    <property type="entry name" value="FANCONI ANEMIA GROUP D2 PROTEIN"/>
    <property type="match status" value="1"/>
</dbReference>
<evidence type="ECO:0000256" key="2">
    <source>
        <dbReference type="ARBA" id="ARBA00022499"/>
    </source>
</evidence>
<evidence type="ECO:0000313" key="6">
    <source>
        <dbReference type="EMBL" id="KAK8866638.1"/>
    </source>
</evidence>
<evidence type="ECO:0000256" key="5">
    <source>
        <dbReference type="ARBA" id="ARBA00093456"/>
    </source>
</evidence>
<comment type="subcellular location">
    <subcellularLocation>
        <location evidence="1">Nucleus</location>
    </subcellularLocation>
</comment>
<protein>
    <submittedName>
        <fullName evidence="6">Fanconi anemia group D2 protein</fullName>
    </submittedName>
</protein>
<keyword evidence="2" id="KW-1017">Isopeptide bond</keyword>
<keyword evidence="3" id="KW-0832">Ubl conjugation</keyword>
<evidence type="ECO:0000313" key="7">
    <source>
        <dbReference type="Proteomes" id="UP001470230"/>
    </source>
</evidence>